<protein>
    <submittedName>
        <fullName evidence="2">Uncharacterized protein</fullName>
    </submittedName>
</protein>
<sequence>MTLSKLRRILTCGHKKDSRSKPEIKPHTETADDNRDDDPYATLSEVAAPRPVEPTNEEEEARHESLDKNISEAHSHQPHLGNN</sequence>
<name>A0ABQ8WYA4_PENCH</name>
<accession>A0ABQ8WYA4</accession>
<dbReference type="EMBL" id="JAPVEB010000001">
    <property type="protein sequence ID" value="KAJ5283960.1"/>
    <property type="molecule type" value="Genomic_DNA"/>
</dbReference>
<organism evidence="2 3">
    <name type="scientific">Penicillium chrysogenum</name>
    <name type="common">Penicillium notatum</name>
    <dbReference type="NCBI Taxonomy" id="5076"/>
    <lineage>
        <taxon>Eukaryota</taxon>
        <taxon>Fungi</taxon>
        <taxon>Dikarya</taxon>
        <taxon>Ascomycota</taxon>
        <taxon>Pezizomycotina</taxon>
        <taxon>Eurotiomycetes</taxon>
        <taxon>Eurotiomycetidae</taxon>
        <taxon>Eurotiales</taxon>
        <taxon>Aspergillaceae</taxon>
        <taxon>Penicillium</taxon>
        <taxon>Penicillium chrysogenum species complex</taxon>
    </lineage>
</organism>
<dbReference type="Proteomes" id="UP001220256">
    <property type="component" value="Unassembled WGS sequence"/>
</dbReference>
<gene>
    <name evidence="2" type="ORF">N7505_001940</name>
</gene>
<reference evidence="2 3" key="1">
    <citation type="journal article" date="2023" name="IMA Fungus">
        <title>Comparative genomic study of the Penicillium genus elucidates a diverse pangenome and 15 lateral gene transfer events.</title>
        <authorList>
            <person name="Petersen C."/>
            <person name="Sorensen T."/>
            <person name="Nielsen M.R."/>
            <person name="Sondergaard T.E."/>
            <person name="Sorensen J.L."/>
            <person name="Fitzpatrick D.A."/>
            <person name="Frisvad J.C."/>
            <person name="Nielsen K.L."/>
        </authorList>
    </citation>
    <scope>NUCLEOTIDE SEQUENCE [LARGE SCALE GENOMIC DNA]</scope>
    <source>
        <strain evidence="2 3">IBT 3361</strain>
    </source>
</reference>
<keyword evidence="3" id="KW-1185">Reference proteome</keyword>
<evidence type="ECO:0000313" key="2">
    <source>
        <dbReference type="EMBL" id="KAJ5283960.1"/>
    </source>
</evidence>
<feature type="compositionally biased region" description="Basic and acidic residues" evidence="1">
    <location>
        <begin position="19"/>
        <end position="33"/>
    </location>
</feature>
<evidence type="ECO:0000256" key="1">
    <source>
        <dbReference type="SAM" id="MobiDB-lite"/>
    </source>
</evidence>
<comment type="caution">
    <text evidence="2">The sequence shown here is derived from an EMBL/GenBank/DDBJ whole genome shotgun (WGS) entry which is preliminary data.</text>
</comment>
<evidence type="ECO:0000313" key="3">
    <source>
        <dbReference type="Proteomes" id="UP001220256"/>
    </source>
</evidence>
<feature type="compositionally biased region" description="Basic and acidic residues" evidence="1">
    <location>
        <begin position="60"/>
        <end position="75"/>
    </location>
</feature>
<proteinExistence type="predicted"/>
<feature type="region of interest" description="Disordered" evidence="1">
    <location>
        <begin position="1"/>
        <end position="83"/>
    </location>
</feature>